<name>A0ABT5WVW3_9SPHN</name>
<accession>A0ABT5WVW3</accession>
<evidence type="ECO:0000313" key="3">
    <source>
        <dbReference type="Proteomes" id="UP001216253"/>
    </source>
</evidence>
<sequence length="168" mass="18946">MSDTLAQLADKQAITELIYTYCRAVDRLDVPLGHSVWHEDGYADYGAAYYRGPGRGVIDLICQHHLGLLSHSHQVANVLIALDGDDAGSEAYVTGTMRAERDGKLFQIGVWGRYLDRWQKRGGRWGLLHRVVVFEHQEMRETTDLPSHGVPSSRDRDDPSYAILAKWP</sequence>
<evidence type="ECO:0000259" key="1">
    <source>
        <dbReference type="Pfam" id="PF13577"/>
    </source>
</evidence>
<proteinExistence type="predicted"/>
<dbReference type="InterPro" id="IPR037401">
    <property type="entry name" value="SnoaL-like"/>
</dbReference>
<evidence type="ECO:0000313" key="2">
    <source>
        <dbReference type="EMBL" id="MDE8654006.1"/>
    </source>
</evidence>
<keyword evidence="3" id="KW-1185">Reference proteome</keyword>
<organism evidence="2 3">
    <name type="scientific">Novosphingobium album</name>
    <name type="common">ex Liu et al. 2023</name>
    <dbReference type="NCBI Taxonomy" id="3031130"/>
    <lineage>
        <taxon>Bacteria</taxon>
        <taxon>Pseudomonadati</taxon>
        <taxon>Pseudomonadota</taxon>
        <taxon>Alphaproteobacteria</taxon>
        <taxon>Sphingomonadales</taxon>
        <taxon>Sphingomonadaceae</taxon>
        <taxon>Novosphingobium</taxon>
    </lineage>
</organism>
<comment type="caution">
    <text evidence="2">The sequence shown here is derived from an EMBL/GenBank/DDBJ whole genome shotgun (WGS) entry which is preliminary data.</text>
</comment>
<dbReference type="Pfam" id="PF13577">
    <property type="entry name" value="SnoaL_4"/>
    <property type="match status" value="1"/>
</dbReference>
<dbReference type="EMBL" id="JARESE010000070">
    <property type="protein sequence ID" value="MDE8654006.1"/>
    <property type="molecule type" value="Genomic_DNA"/>
</dbReference>
<dbReference type="Proteomes" id="UP001216253">
    <property type="component" value="Unassembled WGS sequence"/>
</dbReference>
<dbReference type="SUPFAM" id="SSF54427">
    <property type="entry name" value="NTF2-like"/>
    <property type="match status" value="1"/>
</dbReference>
<dbReference type="InterPro" id="IPR032710">
    <property type="entry name" value="NTF2-like_dom_sf"/>
</dbReference>
<dbReference type="CDD" id="cd00531">
    <property type="entry name" value="NTF2_like"/>
    <property type="match status" value="1"/>
</dbReference>
<feature type="domain" description="SnoaL-like" evidence="1">
    <location>
        <begin position="7"/>
        <end position="130"/>
    </location>
</feature>
<dbReference type="RefSeq" id="WP_275230123.1">
    <property type="nucleotide sequence ID" value="NZ_JARESE010000070.1"/>
</dbReference>
<dbReference type="Gene3D" id="3.10.450.50">
    <property type="match status" value="1"/>
</dbReference>
<reference evidence="2 3" key="1">
    <citation type="submission" date="2023-03" db="EMBL/GenBank/DDBJ databases">
        <title>NovoSphingobium album sp. nov. isolated from polycyclic aromatic hydrocarbons- and heavy-metal polluted soil.</title>
        <authorList>
            <person name="Liu Z."/>
            <person name="Wang K."/>
        </authorList>
    </citation>
    <scope>NUCLEOTIDE SEQUENCE [LARGE SCALE GENOMIC DNA]</scope>
    <source>
        <strain evidence="2 3">H3SJ31-1</strain>
    </source>
</reference>
<protein>
    <submittedName>
        <fullName evidence="2">Nuclear transport factor 2 family protein</fullName>
    </submittedName>
</protein>
<gene>
    <name evidence="2" type="ORF">PYV00_20135</name>
</gene>